<keyword evidence="2 7" id="KW-0813">Transport</keyword>
<evidence type="ECO:0000256" key="7">
    <source>
        <dbReference type="RuleBase" id="RU363032"/>
    </source>
</evidence>
<feature type="transmembrane region" description="Helical" evidence="7">
    <location>
        <begin position="237"/>
        <end position="257"/>
    </location>
</feature>
<dbReference type="InterPro" id="IPR035906">
    <property type="entry name" value="MetI-like_sf"/>
</dbReference>
<evidence type="ECO:0000313" key="10">
    <source>
        <dbReference type="Proteomes" id="UP000014155"/>
    </source>
</evidence>
<dbReference type="PANTHER" id="PTHR43744">
    <property type="entry name" value="ABC TRANSPORTER PERMEASE PROTEIN MG189-RELATED-RELATED"/>
    <property type="match status" value="1"/>
</dbReference>
<sequence>MEIKLIKRLPVYLVVLIFSVAALLPFYMMIIMGTYYSEELYSGVKLLPGGYFLTNLHTVLKQNFFVFYKNSIIVSVCNTLGGVFISALTGYAFAKYQFKGKKPLFAFIVATLAIPQQLGLIGFVVEMRALGWINTLLPLIFSGMASAFGVFWMTQYISSSVPNEIIESGRIDGCNDFVIFFRLVLPIIRSALITIFLLLFLWSWNSYMTPLVTISNEKYYTIPLSIALISSEYRTDYAARILSLALSTIPIIGMFCIGSKHLIQGLISGSVKG</sequence>
<dbReference type="EMBL" id="AORV01000060">
    <property type="protein sequence ID" value="EMS70025.1"/>
    <property type="molecule type" value="Genomic_DNA"/>
</dbReference>
<dbReference type="CDD" id="cd06261">
    <property type="entry name" value="TM_PBP2"/>
    <property type="match status" value="1"/>
</dbReference>
<keyword evidence="10" id="KW-1185">Reference proteome</keyword>
<dbReference type="eggNOG" id="COG0395">
    <property type="taxonomic scope" value="Bacteria"/>
</dbReference>
<organism evidence="9 10">
    <name type="scientific">Ruminiclostridium cellobioparum subsp. termitidis CT1112</name>
    <dbReference type="NCBI Taxonomy" id="1195236"/>
    <lineage>
        <taxon>Bacteria</taxon>
        <taxon>Bacillati</taxon>
        <taxon>Bacillota</taxon>
        <taxon>Clostridia</taxon>
        <taxon>Eubacteriales</taxon>
        <taxon>Oscillospiraceae</taxon>
        <taxon>Ruminiclostridium</taxon>
    </lineage>
</organism>
<evidence type="ECO:0000313" key="9">
    <source>
        <dbReference type="EMBL" id="EMS70025.1"/>
    </source>
</evidence>
<feature type="transmembrane region" description="Helical" evidence="7">
    <location>
        <begin position="179"/>
        <end position="202"/>
    </location>
</feature>
<feature type="transmembrane region" description="Helical" evidence="7">
    <location>
        <begin position="12"/>
        <end position="36"/>
    </location>
</feature>
<evidence type="ECO:0000256" key="2">
    <source>
        <dbReference type="ARBA" id="ARBA00022448"/>
    </source>
</evidence>
<evidence type="ECO:0000256" key="5">
    <source>
        <dbReference type="ARBA" id="ARBA00022989"/>
    </source>
</evidence>
<protein>
    <submittedName>
        <fullName evidence="9">ABC-type sugar transport system, permease component</fullName>
    </submittedName>
</protein>
<dbReference type="PATRIC" id="fig|1195236.3.peg.4416"/>
<keyword evidence="5 7" id="KW-1133">Transmembrane helix</keyword>
<dbReference type="Gene3D" id="1.10.3720.10">
    <property type="entry name" value="MetI-like"/>
    <property type="match status" value="1"/>
</dbReference>
<name>S0FFW4_RUMCE</name>
<proteinExistence type="inferred from homology"/>
<feature type="transmembrane region" description="Helical" evidence="7">
    <location>
        <begin position="72"/>
        <end position="93"/>
    </location>
</feature>
<gene>
    <name evidence="9" type="ORF">CTER_4241</name>
</gene>
<evidence type="ECO:0000256" key="3">
    <source>
        <dbReference type="ARBA" id="ARBA00022475"/>
    </source>
</evidence>
<dbReference type="SUPFAM" id="SSF161098">
    <property type="entry name" value="MetI-like"/>
    <property type="match status" value="1"/>
</dbReference>
<keyword evidence="4 7" id="KW-0812">Transmembrane</keyword>
<dbReference type="GO" id="GO:0055085">
    <property type="term" value="P:transmembrane transport"/>
    <property type="evidence" value="ECO:0007669"/>
    <property type="project" value="InterPro"/>
</dbReference>
<comment type="caution">
    <text evidence="9">The sequence shown here is derived from an EMBL/GenBank/DDBJ whole genome shotgun (WGS) entry which is preliminary data.</text>
</comment>
<dbReference type="GO" id="GO:0005886">
    <property type="term" value="C:plasma membrane"/>
    <property type="evidence" value="ECO:0007669"/>
    <property type="project" value="UniProtKB-SubCell"/>
</dbReference>
<evidence type="ECO:0000256" key="1">
    <source>
        <dbReference type="ARBA" id="ARBA00004651"/>
    </source>
</evidence>
<accession>S0FFW4</accession>
<keyword evidence="3" id="KW-1003">Cell membrane</keyword>
<dbReference type="Proteomes" id="UP000014155">
    <property type="component" value="Unassembled WGS sequence"/>
</dbReference>
<feature type="transmembrane region" description="Helical" evidence="7">
    <location>
        <begin position="137"/>
        <end position="158"/>
    </location>
</feature>
<dbReference type="RefSeq" id="WP_004629053.1">
    <property type="nucleotide sequence ID" value="NZ_AORV01000060.1"/>
</dbReference>
<evidence type="ECO:0000259" key="8">
    <source>
        <dbReference type="PROSITE" id="PS50928"/>
    </source>
</evidence>
<evidence type="ECO:0000256" key="6">
    <source>
        <dbReference type="ARBA" id="ARBA00023136"/>
    </source>
</evidence>
<dbReference type="Pfam" id="PF00528">
    <property type="entry name" value="BPD_transp_1"/>
    <property type="match status" value="1"/>
</dbReference>
<comment type="subcellular location">
    <subcellularLocation>
        <location evidence="1 7">Cell membrane</location>
        <topology evidence="1 7">Multi-pass membrane protein</topology>
    </subcellularLocation>
</comment>
<feature type="transmembrane region" description="Helical" evidence="7">
    <location>
        <begin position="105"/>
        <end position="125"/>
    </location>
</feature>
<dbReference type="PANTHER" id="PTHR43744:SF8">
    <property type="entry name" value="SN-GLYCEROL-3-PHOSPHATE TRANSPORT SYSTEM PERMEASE PROTEIN UGPE"/>
    <property type="match status" value="1"/>
</dbReference>
<dbReference type="STRING" id="1195236.CTER_4241"/>
<evidence type="ECO:0000256" key="4">
    <source>
        <dbReference type="ARBA" id="ARBA00022692"/>
    </source>
</evidence>
<dbReference type="PROSITE" id="PS50928">
    <property type="entry name" value="ABC_TM1"/>
    <property type="match status" value="1"/>
</dbReference>
<reference evidence="9 10" key="1">
    <citation type="journal article" date="2013" name="Genome Announc.">
        <title>Draft Genome Sequence of the Cellulolytic, Mesophilic, Anaerobic Bacterium Clostridium termitidis Strain CT1112 (DSM 5398).</title>
        <authorList>
            <person name="Lal S."/>
            <person name="Ramachandran U."/>
            <person name="Zhang X."/>
            <person name="Munir R."/>
            <person name="Sparling R."/>
            <person name="Levin D.B."/>
        </authorList>
    </citation>
    <scope>NUCLEOTIDE SEQUENCE [LARGE SCALE GENOMIC DNA]</scope>
    <source>
        <strain evidence="9 10">CT1112</strain>
    </source>
</reference>
<keyword evidence="6 7" id="KW-0472">Membrane</keyword>
<keyword evidence="9" id="KW-0762">Sugar transport</keyword>
<dbReference type="InterPro" id="IPR000515">
    <property type="entry name" value="MetI-like"/>
</dbReference>
<feature type="domain" description="ABC transmembrane type-1" evidence="8">
    <location>
        <begin position="68"/>
        <end position="257"/>
    </location>
</feature>
<dbReference type="AlphaFoldDB" id="S0FFW4"/>
<comment type="similarity">
    <text evidence="7">Belongs to the binding-protein-dependent transport system permease family.</text>
</comment>